<proteinExistence type="predicted"/>
<dbReference type="Proteomes" id="UP000464495">
    <property type="component" value="Chromosome"/>
</dbReference>
<dbReference type="Pfam" id="PF13704">
    <property type="entry name" value="Glyco_tranf_2_4"/>
    <property type="match status" value="1"/>
</dbReference>
<reference evidence="1 2" key="1">
    <citation type="submission" date="2019-12" db="EMBL/GenBank/DDBJ databases">
        <title>Complete genome sequence of Algicella marina strain 9Alg 56(T) isolated from the red alga Tichocarpus crinitus.</title>
        <authorList>
            <person name="Kim S.-G."/>
            <person name="Nedashkovskaya O.I."/>
        </authorList>
    </citation>
    <scope>NUCLEOTIDE SEQUENCE [LARGE SCALE GENOMIC DNA]</scope>
    <source>
        <strain evidence="1 2">9Alg 56</strain>
    </source>
</reference>
<dbReference type="RefSeq" id="WP_161863387.1">
    <property type="nucleotide sequence ID" value="NZ_CP046620.1"/>
</dbReference>
<gene>
    <name evidence="1" type="ORF">GO499_17475</name>
</gene>
<keyword evidence="2" id="KW-1185">Reference proteome</keyword>
<name>A0A6P1T1Q7_9RHOB</name>
<evidence type="ECO:0000313" key="2">
    <source>
        <dbReference type="Proteomes" id="UP000464495"/>
    </source>
</evidence>
<protein>
    <submittedName>
        <fullName evidence="1">Glycosyltransferase family 2 protein</fullName>
    </submittedName>
</protein>
<organism evidence="1 2">
    <name type="scientific">Algicella marina</name>
    <dbReference type="NCBI Taxonomy" id="2683284"/>
    <lineage>
        <taxon>Bacteria</taxon>
        <taxon>Pseudomonadati</taxon>
        <taxon>Pseudomonadota</taxon>
        <taxon>Alphaproteobacteria</taxon>
        <taxon>Rhodobacterales</taxon>
        <taxon>Paracoccaceae</taxon>
        <taxon>Algicella</taxon>
    </lineage>
</organism>
<keyword evidence="1" id="KW-0808">Transferase</keyword>
<sequence>MPWMETTRLRRERVEWQFRAAKKFLQLRNVVDRTREIAKGDILVFATVRNEHPRLPFFMKYYRDLGANHFFFVDNDSTDGTREYLTAQEDASVWTTTGSYKRAKFGMDWLNALLNLHAHDHWVLVVDVDEFFVYPKIDTRPLRALTDWLDASRRRTFGAMLIDMYSKSPITDNVYQPGDNPFDTLNFFDSGNYVYEQNHKYFNLWIQGGPRQRVFFSDQPELGPALNKIPLVKWTFGNVYISSTHTILPRGLNRVYDQWGGEKASGCLLHAKFLSFFADKAEEELDRGQHYAASREYRAYQSHLVEGQGLWTPNSTRYTGWKQLENLGLISSGGWL</sequence>
<dbReference type="KEGG" id="amaq:GO499_17475"/>
<dbReference type="GO" id="GO:0016740">
    <property type="term" value="F:transferase activity"/>
    <property type="evidence" value="ECO:0007669"/>
    <property type="project" value="UniProtKB-KW"/>
</dbReference>
<accession>A0A6P1T1Q7</accession>
<dbReference type="EMBL" id="CP046620">
    <property type="protein sequence ID" value="QHQ36844.1"/>
    <property type="molecule type" value="Genomic_DNA"/>
</dbReference>
<evidence type="ECO:0000313" key="1">
    <source>
        <dbReference type="EMBL" id="QHQ36844.1"/>
    </source>
</evidence>
<dbReference type="AlphaFoldDB" id="A0A6P1T1Q7"/>